<dbReference type="Pfam" id="PF00005">
    <property type="entry name" value="ABC_tran"/>
    <property type="match status" value="1"/>
</dbReference>
<evidence type="ECO:0000259" key="3">
    <source>
        <dbReference type="PROSITE" id="PS50893"/>
    </source>
</evidence>
<name>A0ABR6BUQ2_9PSEU</name>
<dbReference type="PANTHER" id="PTHR42794:SF2">
    <property type="entry name" value="ABC TRANSPORTER ATP-BINDING PROTEIN"/>
    <property type="match status" value="1"/>
</dbReference>
<dbReference type="PANTHER" id="PTHR42794">
    <property type="entry name" value="HEMIN IMPORT ATP-BINDING PROTEIN HMUV"/>
    <property type="match status" value="1"/>
</dbReference>
<gene>
    <name evidence="4" type="ORF">BC739_007638</name>
</gene>
<keyword evidence="2 4" id="KW-0067">ATP-binding</keyword>
<feature type="domain" description="ABC transporter" evidence="3">
    <location>
        <begin position="4"/>
        <end position="232"/>
    </location>
</feature>
<dbReference type="GO" id="GO:0005524">
    <property type="term" value="F:ATP binding"/>
    <property type="evidence" value="ECO:0007669"/>
    <property type="project" value="UniProtKB-KW"/>
</dbReference>
<dbReference type="SUPFAM" id="SSF52540">
    <property type="entry name" value="P-loop containing nucleoside triphosphate hydrolases"/>
    <property type="match status" value="1"/>
</dbReference>
<evidence type="ECO:0000313" key="4">
    <source>
        <dbReference type="EMBL" id="MBA8930405.1"/>
    </source>
</evidence>
<proteinExistence type="predicted"/>
<evidence type="ECO:0000313" key="5">
    <source>
        <dbReference type="Proteomes" id="UP000517916"/>
    </source>
</evidence>
<dbReference type="Proteomes" id="UP000517916">
    <property type="component" value="Unassembled WGS sequence"/>
</dbReference>
<dbReference type="PROSITE" id="PS50893">
    <property type="entry name" value="ABC_TRANSPORTER_2"/>
    <property type="match status" value="1"/>
</dbReference>
<dbReference type="SMART" id="SM00382">
    <property type="entry name" value="AAA"/>
    <property type="match status" value="1"/>
</dbReference>
<dbReference type="RefSeq" id="WP_236650190.1">
    <property type="nucleotide sequence ID" value="NZ_BAAABQ010000025.1"/>
</dbReference>
<dbReference type="InterPro" id="IPR003439">
    <property type="entry name" value="ABC_transporter-like_ATP-bd"/>
</dbReference>
<keyword evidence="5" id="KW-1185">Reference proteome</keyword>
<organism evidence="4 5">
    <name type="scientific">Kutzneria viridogrisea</name>
    <dbReference type="NCBI Taxonomy" id="47990"/>
    <lineage>
        <taxon>Bacteria</taxon>
        <taxon>Bacillati</taxon>
        <taxon>Actinomycetota</taxon>
        <taxon>Actinomycetes</taxon>
        <taxon>Pseudonocardiales</taxon>
        <taxon>Pseudonocardiaceae</taxon>
        <taxon>Kutzneria</taxon>
    </lineage>
</organism>
<protein>
    <submittedName>
        <fullName evidence="4">Iron complex transport system ATP-binding protein</fullName>
    </submittedName>
</protein>
<dbReference type="InterPro" id="IPR003593">
    <property type="entry name" value="AAA+_ATPase"/>
</dbReference>
<reference evidence="4 5" key="1">
    <citation type="submission" date="2020-08" db="EMBL/GenBank/DDBJ databases">
        <title>Genomic Encyclopedia of Archaeal and Bacterial Type Strains, Phase II (KMG-II): from individual species to whole genera.</title>
        <authorList>
            <person name="Goeker M."/>
        </authorList>
    </citation>
    <scope>NUCLEOTIDE SEQUENCE [LARGE SCALE GENOMIC DNA]</scope>
    <source>
        <strain evidence="4 5">DSM 43850</strain>
    </source>
</reference>
<dbReference type="PROSITE" id="PS00211">
    <property type="entry name" value="ABC_TRANSPORTER_1"/>
    <property type="match status" value="1"/>
</dbReference>
<dbReference type="InterPro" id="IPR027417">
    <property type="entry name" value="P-loop_NTPase"/>
</dbReference>
<sequence length="254" mass="27136">MSLLDARGLRYEVGGQAIVRDVSLAVARGEVVGLVGPNGSGKTTVLRSVFRALRPTGGAVWLAGEDLFSLPPKQVARRMSVVAQDSPMEFDFTVREVVTMGRFAHEGGGAQDAEACQRALDLVGLTELADRSVLTLSGGERQRALIARALAQNGELVVLDEPTNHLDIGYQHELMRLLTGLGMTAVAALHDLNLAAGYCDRIYVLRAGLVVAAGTPEQVLTEDLVEQVFGVRPHLVAHPASGRPQLLFPSKENP</sequence>
<keyword evidence="1" id="KW-0547">Nucleotide-binding</keyword>
<dbReference type="InterPro" id="IPR017871">
    <property type="entry name" value="ABC_transporter-like_CS"/>
</dbReference>
<dbReference type="CDD" id="cd03214">
    <property type="entry name" value="ABC_Iron-Siderophores_B12_Hemin"/>
    <property type="match status" value="1"/>
</dbReference>
<evidence type="ECO:0000256" key="1">
    <source>
        <dbReference type="ARBA" id="ARBA00022741"/>
    </source>
</evidence>
<accession>A0ABR6BUQ2</accession>
<comment type="caution">
    <text evidence="4">The sequence shown here is derived from an EMBL/GenBank/DDBJ whole genome shotgun (WGS) entry which is preliminary data.</text>
</comment>
<dbReference type="EMBL" id="JACJID010000006">
    <property type="protein sequence ID" value="MBA8930405.1"/>
    <property type="molecule type" value="Genomic_DNA"/>
</dbReference>
<evidence type="ECO:0000256" key="2">
    <source>
        <dbReference type="ARBA" id="ARBA00022840"/>
    </source>
</evidence>
<dbReference type="Gene3D" id="3.40.50.300">
    <property type="entry name" value="P-loop containing nucleotide triphosphate hydrolases"/>
    <property type="match status" value="1"/>
</dbReference>